<reference evidence="2" key="1">
    <citation type="submission" date="2019-03" db="EMBL/GenBank/DDBJ databases">
        <title>WGS assembly of Setaria viridis.</title>
        <authorList>
            <person name="Huang P."/>
            <person name="Jenkins J."/>
            <person name="Grimwood J."/>
            <person name="Barry K."/>
            <person name="Healey A."/>
            <person name="Mamidi S."/>
            <person name="Sreedasyam A."/>
            <person name="Shu S."/>
            <person name="Feldman M."/>
            <person name="Wu J."/>
            <person name="Yu Y."/>
            <person name="Chen C."/>
            <person name="Johnson J."/>
            <person name="Rokhsar D."/>
            <person name="Baxter I."/>
            <person name="Schmutz J."/>
            <person name="Brutnell T."/>
            <person name="Kellogg E."/>
        </authorList>
    </citation>
    <scope>NUCLEOTIDE SEQUENCE [LARGE SCALE GENOMIC DNA]</scope>
</reference>
<accession>A0A4U6VNV9</accession>
<name>A0A4U6VNV9_SETVI</name>
<dbReference type="EMBL" id="CM016553">
    <property type="protein sequence ID" value="TKW30063.1"/>
    <property type="molecule type" value="Genomic_DNA"/>
</dbReference>
<feature type="chain" id="PRO_5020655093" evidence="1">
    <location>
        <begin position="17"/>
        <end position="39"/>
    </location>
</feature>
<evidence type="ECO:0000313" key="2">
    <source>
        <dbReference type="EMBL" id="TKW30063.1"/>
    </source>
</evidence>
<keyword evidence="3" id="KW-1185">Reference proteome</keyword>
<feature type="signal peptide" evidence="1">
    <location>
        <begin position="1"/>
        <end position="16"/>
    </location>
</feature>
<organism evidence="2 3">
    <name type="scientific">Setaria viridis</name>
    <name type="common">Green bristlegrass</name>
    <name type="synonym">Setaria italica subsp. viridis</name>
    <dbReference type="NCBI Taxonomy" id="4556"/>
    <lineage>
        <taxon>Eukaryota</taxon>
        <taxon>Viridiplantae</taxon>
        <taxon>Streptophyta</taxon>
        <taxon>Embryophyta</taxon>
        <taxon>Tracheophyta</taxon>
        <taxon>Spermatophyta</taxon>
        <taxon>Magnoliopsida</taxon>
        <taxon>Liliopsida</taxon>
        <taxon>Poales</taxon>
        <taxon>Poaceae</taxon>
        <taxon>PACMAD clade</taxon>
        <taxon>Panicoideae</taxon>
        <taxon>Panicodae</taxon>
        <taxon>Paniceae</taxon>
        <taxon>Cenchrinae</taxon>
        <taxon>Setaria</taxon>
    </lineage>
</organism>
<dbReference type="Proteomes" id="UP000298652">
    <property type="component" value="Chromosome 2"/>
</dbReference>
<keyword evidence="1" id="KW-0732">Signal</keyword>
<sequence>MCVLICCCIFAQQLFSCATMMQWRGSRVFGCLIVSLQCQ</sequence>
<dbReference type="AlphaFoldDB" id="A0A4U6VNV9"/>
<evidence type="ECO:0000313" key="3">
    <source>
        <dbReference type="Proteomes" id="UP000298652"/>
    </source>
</evidence>
<proteinExistence type="predicted"/>
<evidence type="ECO:0000256" key="1">
    <source>
        <dbReference type="SAM" id="SignalP"/>
    </source>
</evidence>
<dbReference type="Gramene" id="TKW30063">
    <property type="protein sequence ID" value="TKW30063"/>
    <property type="gene ID" value="SEVIR_2G009550v2"/>
</dbReference>
<gene>
    <name evidence="2" type="ORF">SEVIR_2G009550v2</name>
</gene>
<protein>
    <submittedName>
        <fullName evidence="2">Uncharacterized protein</fullName>
    </submittedName>
</protein>